<gene>
    <name evidence="1" type="primary">LEF-3</name>
</gene>
<dbReference type="GO" id="GO:0006355">
    <property type="term" value="P:regulation of DNA-templated transcription"/>
    <property type="evidence" value="ECO:0007669"/>
    <property type="project" value="InterPro"/>
</dbReference>
<dbReference type="EMBL" id="AF127908">
    <property type="protein sequence ID" value="AAF36459.1"/>
    <property type="molecule type" value="Genomic_DNA"/>
</dbReference>
<dbReference type="InterPro" id="IPR008415">
    <property type="entry name" value="Baculo_LEF-3"/>
</dbReference>
<reference evidence="2 3" key="3">
    <citation type="journal article" date="1995" name="Virology">
        <title>Identification and analysis of a putative origin of DNA replication in the Choristoneura fumiferana multinucleocapsid nuclear polyhedrosis virus genome.</title>
        <authorList>
            <person name="Xie W.D."/>
            <person name="Arif B."/>
            <person name="Dobos P."/>
            <person name="Krell P.J."/>
        </authorList>
    </citation>
    <scope>NUCLEOTIDE SEQUENCE [LARGE SCALE GENOMIC DNA]</scope>
</reference>
<organism evidence="1">
    <name type="scientific">Choristoneura fumiferana nuclear polyhedrosis virus</name>
    <name type="common">CfMNPV</name>
    <dbReference type="NCBI Taxonomy" id="208973"/>
    <lineage>
        <taxon>Viruses</taxon>
        <taxon>Viruses incertae sedis</taxon>
        <taxon>Naldaviricetes</taxon>
        <taxon>Lefavirales</taxon>
        <taxon>Baculoviridae</taxon>
        <taxon>Alphabaculovirus</taxon>
        <taxon>Alphabaculovirus chofumiferanae</taxon>
    </lineage>
</organism>
<reference evidence="2 3" key="1">
    <citation type="journal article" date="1992" name="Virus Res.">
        <title>Identification of bent DNA and ARS fragments in the genome of Choristoneura fumiferana nuclear polyhedrosis virus.</title>
        <authorList>
            <person name="Lee H.Y."/>
            <person name="Arif B."/>
            <person name="Dobos P."/>
            <person name="Krell P."/>
        </authorList>
    </citation>
    <scope>NUCLEOTIDE SEQUENCE [LARGE SCALE GENOMIC DNA]</scope>
</reference>
<dbReference type="GO" id="GO:0003677">
    <property type="term" value="F:DNA binding"/>
    <property type="evidence" value="ECO:0007669"/>
    <property type="project" value="InterPro"/>
</dbReference>
<dbReference type="Pfam" id="PF05847">
    <property type="entry name" value="Baculo_LEF-3"/>
    <property type="match status" value="1"/>
</dbReference>
<dbReference type="EMBL" id="AF512031">
    <property type="protein sequence ID" value="AAP29845.1"/>
    <property type="molecule type" value="Genomic_DNA"/>
</dbReference>
<dbReference type="Proteomes" id="UP000204418">
    <property type="component" value="Segment"/>
</dbReference>
<organismHost>
    <name type="scientific">Choristoneura fumiferana</name>
    <name type="common">Spruce budworm moth</name>
    <name type="synonym">Archips fumiferana</name>
    <dbReference type="NCBI Taxonomy" id="7141"/>
</organismHost>
<dbReference type="KEGG" id="vg:1482802"/>
<dbReference type="OrthoDB" id="5804at10239"/>
<reference evidence="2 3" key="5">
    <citation type="journal article" date="1996" name="Virology">
        <title>Studies of Choristoneura fumiferana nuclear polyhedrosis virus gene expression in insect cells.</title>
        <authorList>
            <person name="Qiu W."/>
            <person name="Liu J.J."/>
            <person name="Carstens E.B."/>
        </authorList>
    </citation>
    <scope>NUCLEOTIDE SEQUENCE [LARGE SCALE GENOMIC DNA]</scope>
</reference>
<reference evidence="2 3" key="7">
    <citation type="journal article" date="2000" name="Virology">
        <title>Identification and molecular characterization of the Choristoneura fumiferana multicapsid nucleopolyhedrovirus genomic region encoding the regulatory genes pkip, p47, lef-12, and gta.</title>
        <authorList>
            <person name="Lapointe R."/>
            <person name="Back D.W."/>
            <person name="Ding Q."/>
            <person name="Carstens E.B."/>
        </authorList>
    </citation>
    <scope>NUCLEOTIDE SEQUENCE [LARGE SCALE GENOMIC DNA]</scope>
</reference>
<name>Q80IG6_NPVCF</name>
<reference evidence="2 3" key="6">
    <citation type="journal article" date="1996" name="Virology">
        <title>Identification, molecular cloning, and transcription analysis of the Choristoneura fumiferana nuclear polyhedrosis virus spindle-like protein gene.</title>
        <authorList>
            <person name="Liu J.J."/>
            <person name="Carstens E.B."/>
        </authorList>
    </citation>
    <scope>NUCLEOTIDE SEQUENCE [LARGE SCALE GENOMIC DNA]</scope>
</reference>
<dbReference type="RefSeq" id="NP_848374.1">
    <property type="nucleotide sequence ID" value="NC_004778.3"/>
</dbReference>
<reference evidence="2 3" key="8">
    <citation type="journal article" date="2002" name="Virus Res.">
        <title>Identification and molecular characterization of the baculovirus CfMNPV early genes: ie-1, ie-2 and pe38.</title>
        <authorList>
            <person name="Carstens E.B."/>
            <person name="Liu J.J."/>
            <person name="Dominy C."/>
        </authorList>
    </citation>
    <scope>NUCLEOTIDE SEQUENCE [LARGE SCALE GENOMIC DNA]</scope>
</reference>
<evidence type="ECO:0000313" key="1">
    <source>
        <dbReference type="EMBL" id="AAF36459.1"/>
    </source>
</evidence>
<reference evidence="2 3" key="2">
    <citation type="journal article" date="1995" name="J. Gen. Virol.">
        <title>Characterization, sequencing and phylogeny of the ecdysteroid UDP-glucosyltransferase gene from two distinct nuclear polyhedrosis viruses isolated from Choristoneura fumiferana.</title>
        <authorList>
            <person name="Barrett J.W."/>
            <person name="Krell P.J."/>
            <person name="Arif B.M."/>
        </authorList>
    </citation>
    <scope>NUCLEOTIDE SEQUENCE [LARGE SCALE GENOMIC DNA]</scope>
</reference>
<evidence type="ECO:0000313" key="3">
    <source>
        <dbReference type="Proteomes" id="UP000204418"/>
    </source>
</evidence>
<keyword evidence="3" id="KW-1185">Reference proteome</keyword>
<reference evidence="2 3" key="4">
    <citation type="journal article" date="1995" name="Virology">
        <title>Identification, localization, transcription, and sequence analysis of the Choristoneura fumiferana nuclear polyhedrosis virus DNA polymerase gene.</title>
        <authorList>
            <person name="Liu J.J."/>
            <person name="Carstens E.B."/>
        </authorList>
    </citation>
    <scope>NUCLEOTIDE SEQUENCE [LARGE SCALE GENOMIC DNA]</scope>
</reference>
<accession>Q80IG6</accession>
<protein>
    <submittedName>
        <fullName evidence="1">LEF-3</fullName>
    </submittedName>
    <submittedName>
        <fullName evidence="2">Late expression factor 3</fullName>
    </submittedName>
</protein>
<reference evidence="1" key="9">
    <citation type="journal article" date="2004" name="J. Virol.">
        <title>Characterization of the interaction between P143 and LEF-3 from two different baculovirus species: Choristoneura fumiferana nucleopolyhedrovirus LEF-3 can complement Autographa californica nucleopolyhedrovirus LEF-3 in supporting DNA replication.</title>
        <authorList>
            <person name="Chen T."/>
            <person name="Sahri D."/>
            <person name="Carstens E.B."/>
        </authorList>
    </citation>
    <scope>NUCLEOTIDE SEQUENCE</scope>
    <source>
        <strain evidence="1">EC1</strain>
    </source>
</reference>
<evidence type="ECO:0000313" key="2">
    <source>
        <dbReference type="EMBL" id="AAP29845.1"/>
    </source>
</evidence>
<reference evidence="2 3" key="10">
    <citation type="journal article" date="2005" name="J. Gen. Virol.">
        <title>Analysis of the Choristoneura fumiferana nucleopolyhedrovirus genome.</title>
        <authorList>
            <person name="de Jong J.G."/>
            <person name="Lauzon H.A."/>
            <person name="Dominy C."/>
            <person name="Poloumienko A."/>
            <person name="Carstens E.B."/>
            <person name="Arif B.M."/>
            <person name="Krell P.J."/>
        </authorList>
    </citation>
    <scope>NUCLEOTIDE SEQUENCE [LARGE SCALE GENOMIC DNA]</scope>
</reference>
<proteinExistence type="predicted"/>
<sequence>MMATKREHVNDCGSDPPRKRVKENYKQVTGKLLNKTTISLENNLYYTFTFRLLNDNKTEAYYGTLQCFKDLVEQECYAVSLNFVKTRCSQRIEINEYEKCNAAVDDSVAVKQNLTRADFENEEIVNVLAKLKCVFKRLTVNNYKLVFEFNMQDVGGDMCVQQVECFANLKVLANAAKAHVKNPEDFNELMNFYFKQADTLFYVHGVKCQYTSKGQNVFLNWTASLSTSLEKPTNTDDDYYTELVYSRSTNNISRANKHLKCIQLAQFKSELKTNDNGKNSFTVQFKTVDSMEEDDSKWSKCVYYVDSIGNKEEPHDINNIQKLSMDFDQLATCLTDGLAKAAIFVTVDNADPNTMNLLGLLKYDEEEREYNFL</sequence>